<feature type="region of interest" description="Disordered" evidence="3">
    <location>
        <begin position="513"/>
        <end position="593"/>
    </location>
</feature>
<dbReference type="GO" id="GO:0000340">
    <property type="term" value="F:RNA 7-methylguanosine cap binding"/>
    <property type="evidence" value="ECO:0007669"/>
    <property type="project" value="InterPro"/>
</dbReference>
<comment type="similarity">
    <text evidence="1">Belongs to the NCBP3 family.</text>
</comment>
<feature type="compositionally biased region" description="Basic and acidic residues" evidence="3">
    <location>
        <begin position="558"/>
        <end position="576"/>
    </location>
</feature>
<dbReference type="InterPro" id="IPR012677">
    <property type="entry name" value="Nucleotide-bd_a/b_plait_sf"/>
</dbReference>
<organism evidence="4 5">
    <name type="scientific">Ignelater luminosus</name>
    <name type="common">Cucubano</name>
    <name type="synonym">Pyrophorus luminosus</name>
    <dbReference type="NCBI Taxonomy" id="2038154"/>
    <lineage>
        <taxon>Eukaryota</taxon>
        <taxon>Metazoa</taxon>
        <taxon>Ecdysozoa</taxon>
        <taxon>Arthropoda</taxon>
        <taxon>Hexapoda</taxon>
        <taxon>Insecta</taxon>
        <taxon>Pterygota</taxon>
        <taxon>Neoptera</taxon>
        <taxon>Endopterygota</taxon>
        <taxon>Coleoptera</taxon>
        <taxon>Polyphaga</taxon>
        <taxon>Elateriformia</taxon>
        <taxon>Elateroidea</taxon>
        <taxon>Elateridae</taxon>
        <taxon>Agrypninae</taxon>
        <taxon>Pyrophorini</taxon>
        <taxon>Ignelater</taxon>
    </lineage>
</organism>
<dbReference type="Gene3D" id="3.30.70.330">
    <property type="match status" value="1"/>
</dbReference>
<sequence>MDTINDRPNIRIEIQNNLVEPMEVDDQEKLADSDFEDGEISEKNELLEENNVVSSKQIINNNNRTWTNSNGGFTTGVDIFDKKEQEKLVERAHRFGLKPGEISNFTDEHLQQLHSSLGITAENEKNVRFEAVHMRGTDEMSTEDVFEYFGKYGPAFVEWINDESCNVVWQDKISAARALHFISKSIKGMPVEGPCDPFVKEVVFDNESDDKESEKENPNAGRSILLVNKDREVSFEKDDAETSNNTEKMDNLEDSVSMSDVGIPIPPGYWRLGFEHPKTKCILLRFAFKTDKKPMRAERFSEYYKKYGNPNFGGMKGLISESRRKKFKGIFDRNKEINKNAAVEDNKNPWGDLAENWDLDEQFSERVYEPVNNKNVPSTRSVVNYSSEKPDVMKRLGAKRNLASDDESTGSQEEHTKKKSKIPRMRMYADEEEEKLKRKKRLISFKLHQNTTDEEPNQVQDLRNVIGTISKNKKTEQYLDQQRISQVDNNDLGMKLKNRTRINEESNVRYKADNLKIAKTDETQTRHSERKTRHRSPSNDTRHSRHRHESPSRKRSNRHDYDRSRYKNRLHSDRYERRRRSLSDEGFDQCKPKSKVAVVIKTQKRPTVASTIWSRITPKKERLKTASERLQPRKESSSSSESSSESSNSSSSSESSSSETSSETEEESNDETEMRQSVVEHKVLKTVERPGFKNSTQSTLTAAKIKSPLRIEINNDHFKEE</sequence>
<dbReference type="Pfam" id="PF10309">
    <property type="entry name" value="NCBP3"/>
    <property type="match status" value="1"/>
</dbReference>
<dbReference type="PANTHER" id="PTHR16291:SF0">
    <property type="entry name" value="NUCLEAR CAP-BINDING PROTEIN SUBUNIT 3"/>
    <property type="match status" value="1"/>
</dbReference>
<dbReference type="AlphaFoldDB" id="A0A8K0G0C2"/>
<dbReference type="InterPro" id="IPR019416">
    <property type="entry name" value="NCBP3"/>
</dbReference>
<dbReference type="EMBL" id="VTPC01090374">
    <property type="protein sequence ID" value="KAF2883527.1"/>
    <property type="molecule type" value="Genomic_DNA"/>
</dbReference>
<dbReference type="GO" id="GO:0005634">
    <property type="term" value="C:nucleus"/>
    <property type="evidence" value="ECO:0007669"/>
    <property type="project" value="TreeGrafter"/>
</dbReference>
<feature type="compositionally biased region" description="Acidic residues" evidence="3">
    <location>
        <begin position="662"/>
        <end position="671"/>
    </location>
</feature>
<feature type="compositionally biased region" description="Basic and acidic residues" evidence="3">
    <location>
        <begin position="672"/>
        <end position="691"/>
    </location>
</feature>
<feature type="region of interest" description="Disordered" evidence="3">
    <location>
        <begin position="611"/>
        <end position="700"/>
    </location>
</feature>
<protein>
    <recommendedName>
        <fullName evidence="2">Nuclear cap-binding protein subunit 3</fullName>
    </recommendedName>
</protein>
<gene>
    <name evidence="4" type="ORF">ILUMI_22643</name>
</gene>
<reference evidence="4" key="1">
    <citation type="submission" date="2019-08" db="EMBL/GenBank/DDBJ databases">
        <title>The genome of the North American firefly Photinus pyralis.</title>
        <authorList>
            <consortium name="Photinus pyralis genome working group"/>
            <person name="Fallon T.R."/>
            <person name="Sander Lower S.E."/>
            <person name="Weng J.-K."/>
        </authorList>
    </citation>
    <scope>NUCLEOTIDE SEQUENCE</scope>
    <source>
        <strain evidence="4">TRF0915ILg1</strain>
        <tissue evidence="4">Whole body</tissue>
    </source>
</reference>
<dbReference type="GO" id="GO:0003729">
    <property type="term" value="F:mRNA binding"/>
    <property type="evidence" value="ECO:0007669"/>
    <property type="project" value="InterPro"/>
</dbReference>
<name>A0A8K0G0C2_IGNLU</name>
<evidence type="ECO:0000256" key="3">
    <source>
        <dbReference type="SAM" id="MobiDB-lite"/>
    </source>
</evidence>
<proteinExistence type="inferred from homology"/>
<feature type="compositionally biased region" description="Basic residues" evidence="3">
    <location>
        <begin position="543"/>
        <end position="557"/>
    </location>
</feature>
<dbReference type="Proteomes" id="UP000801492">
    <property type="component" value="Unassembled WGS sequence"/>
</dbReference>
<feature type="compositionally biased region" description="Basic and acidic residues" evidence="3">
    <location>
        <begin position="618"/>
        <end position="636"/>
    </location>
</feature>
<evidence type="ECO:0000313" key="5">
    <source>
        <dbReference type="Proteomes" id="UP000801492"/>
    </source>
</evidence>
<evidence type="ECO:0000256" key="1">
    <source>
        <dbReference type="ARBA" id="ARBA00006069"/>
    </source>
</evidence>
<comment type="caution">
    <text evidence="4">The sequence shown here is derived from an EMBL/GenBank/DDBJ whole genome shotgun (WGS) entry which is preliminary data.</text>
</comment>
<evidence type="ECO:0000313" key="4">
    <source>
        <dbReference type="EMBL" id="KAF2883527.1"/>
    </source>
</evidence>
<dbReference type="PANTHER" id="PTHR16291">
    <property type="entry name" value="NUCLEAR CAP-BINDING PROTEIN SUBUNIT 3"/>
    <property type="match status" value="1"/>
</dbReference>
<keyword evidence="5" id="KW-1185">Reference proteome</keyword>
<dbReference type="OrthoDB" id="422106at2759"/>
<evidence type="ECO:0000256" key="2">
    <source>
        <dbReference type="ARBA" id="ARBA00019876"/>
    </source>
</evidence>
<accession>A0A8K0G0C2</accession>
<feature type="region of interest" description="Disordered" evidence="3">
    <location>
        <begin position="401"/>
        <end position="422"/>
    </location>
</feature>
<feature type="compositionally biased region" description="Low complexity" evidence="3">
    <location>
        <begin position="637"/>
        <end position="661"/>
    </location>
</feature>
<feature type="compositionally biased region" description="Basic and acidic residues" evidence="3">
    <location>
        <begin position="513"/>
        <end position="527"/>
    </location>
</feature>